<gene>
    <name evidence="2" type="ORF">GSOID_T00007135001</name>
</gene>
<accession>E4XWV9</accession>
<reference evidence="2" key="1">
    <citation type="journal article" date="2010" name="Science">
        <title>Plasticity of animal genome architecture unmasked by rapid evolution of a pelagic tunicate.</title>
        <authorList>
            <person name="Denoeud F."/>
            <person name="Henriet S."/>
            <person name="Mungpakdee S."/>
            <person name="Aury J.M."/>
            <person name="Da Silva C."/>
            <person name="Brinkmann H."/>
            <person name="Mikhaleva J."/>
            <person name="Olsen L.C."/>
            <person name="Jubin C."/>
            <person name="Canestro C."/>
            <person name="Bouquet J.M."/>
            <person name="Danks G."/>
            <person name="Poulain J."/>
            <person name="Campsteijn C."/>
            <person name="Adamski M."/>
            <person name="Cross I."/>
            <person name="Yadetie F."/>
            <person name="Muffato M."/>
            <person name="Louis A."/>
            <person name="Butcher S."/>
            <person name="Tsagkogeorga G."/>
            <person name="Konrad A."/>
            <person name="Singh S."/>
            <person name="Jensen M.F."/>
            <person name="Cong E.H."/>
            <person name="Eikeseth-Otteraa H."/>
            <person name="Noel B."/>
            <person name="Anthouard V."/>
            <person name="Porcel B.M."/>
            <person name="Kachouri-Lafond R."/>
            <person name="Nishino A."/>
            <person name="Ugolini M."/>
            <person name="Chourrout P."/>
            <person name="Nishida H."/>
            <person name="Aasland R."/>
            <person name="Huzurbazar S."/>
            <person name="Westhof E."/>
            <person name="Delsuc F."/>
            <person name="Lehrach H."/>
            <person name="Reinhardt R."/>
            <person name="Weissenbach J."/>
            <person name="Roy S.W."/>
            <person name="Artiguenave F."/>
            <person name="Postlethwait J.H."/>
            <person name="Manak J.R."/>
            <person name="Thompson E.M."/>
            <person name="Jaillon O."/>
            <person name="Du Pasquier L."/>
            <person name="Boudinot P."/>
            <person name="Liberles D.A."/>
            <person name="Volff J.N."/>
            <person name="Philippe H."/>
            <person name="Lenhard B."/>
            <person name="Roest Crollius H."/>
            <person name="Wincker P."/>
            <person name="Chourrout D."/>
        </authorList>
    </citation>
    <scope>NUCLEOTIDE SEQUENCE [LARGE SCALE GENOMIC DNA]</scope>
</reference>
<dbReference type="PANTHER" id="PTHR16214:SF3">
    <property type="entry name" value="TRANSMEMBRANE PROTEIN 260"/>
    <property type="match status" value="1"/>
</dbReference>
<dbReference type="AlphaFoldDB" id="E4XWV9"/>
<dbReference type="InterPro" id="IPR021280">
    <property type="entry name" value="TMEM260-like"/>
</dbReference>
<feature type="transmembrane region" description="Helical" evidence="1">
    <location>
        <begin position="215"/>
        <end position="235"/>
    </location>
</feature>
<proteinExistence type="predicted"/>
<name>E4XWV9_OIKDI</name>
<feature type="transmembrane region" description="Helical" evidence="1">
    <location>
        <begin position="91"/>
        <end position="112"/>
    </location>
</feature>
<dbReference type="EMBL" id="FN653258">
    <property type="protein sequence ID" value="CBY14153.1"/>
    <property type="molecule type" value="Genomic_DNA"/>
</dbReference>
<sequence length="700" mass="79921">MKEKSKKRRDEQENSDESPPPYLKSFIFLFYFLVYGSTCYRTLPGGDSAELVTASVELGVAHPPGYPLLMILLHVWLFPLIYLIEAPDREYITFAASLFNSFIASLVAVRLYSLALKITSSWRAALLTSTIFAFSLNTWEWASNLEVFTLNNLLCVLLLDAMVDFFKKKEEKEDASEEFKRGIFYSGLALTNQHTSVLFILPIALLVLLKTKFSIAVLKTAIVTVAFPLSLYLYLPLSAYFSNAKWTWGDSTSIDGILTHVLRAEYGTFSLASGHAGRGLEVMMTFNARQFIDDFTIFGFVLGIFGIILALNKPAWRLIVIFAFYTWFFNWRCNLDPEQGLFKGVIQRFYLQSGIIFCIFIGIAAEFALKLIEKKMQRRVLPVFILSVPVLVAGYRYEAMNYSRFTHVSDFADHLANSFPKNSIILMKGDLPSNSLRFVDVVEKRRPDCSFIDTQPMTYPWYIKMLGHHFPGIHFPGKRYHLQGKSGDFSLAEFIYKNPERNIFGCIGLQELEKIAKDGIWSMPWGVCEQFFVSRNFSSENWNIEKQESYSSAQLALSNWSHEPSEASNLPDHSWEKVANDEIYAAIVKSAMWSFDAAEEAKKEGKKDEAKQFYAWSYAFYKNAIEKMGEKSPSYWYKNAALIHPTAAQFLGKIENTGSYEETYEMFKTYLSQNEKLGIATDDEEAVKKAIDDIGKFLGK</sequence>
<feature type="transmembrane region" description="Helical" evidence="1">
    <location>
        <begin position="349"/>
        <end position="368"/>
    </location>
</feature>
<evidence type="ECO:0000256" key="1">
    <source>
        <dbReference type="SAM" id="Phobius"/>
    </source>
</evidence>
<dbReference type="InParanoid" id="E4XWV9"/>
<feature type="transmembrane region" description="Helical" evidence="1">
    <location>
        <begin position="297"/>
        <end position="329"/>
    </location>
</feature>
<keyword evidence="3" id="KW-1185">Reference proteome</keyword>
<evidence type="ECO:0000313" key="2">
    <source>
        <dbReference type="EMBL" id="CBY14153.1"/>
    </source>
</evidence>
<keyword evidence="1" id="KW-1133">Transmembrane helix</keyword>
<evidence type="ECO:0008006" key="4">
    <source>
        <dbReference type="Google" id="ProtNLM"/>
    </source>
</evidence>
<feature type="transmembrane region" description="Helical" evidence="1">
    <location>
        <begin position="21"/>
        <end position="43"/>
    </location>
</feature>
<dbReference type="InterPro" id="IPR052724">
    <property type="entry name" value="GT117_domain-containing"/>
</dbReference>
<feature type="transmembrane region" description="Helical" evidence="1">
    <location>
        <begin position="63"/>
        <end position="84"/>
    </location>
</feature>
<feature type="transmembrane region" description="Helical" evidence="1">
    <location>
        <begin position="380"/>
        <end position="397"/>
    </location>
</feature>
<feature type="transmembrane region" description="Helical" evidence="1">
    <location>
        <begin position="187"/>
        <end position="209"/>
    </location>
</feature>
<organism evidence="2">
    <name type="scientific">Oikopleura dioica</name>
    <name type="common">Tunicate</name>
    <dbReference type="NCBI Taxonomy" id="34765"/>
    <lineage>
        <taxon>Eukaryota</taxon>
        <taxon>Metazoa</taxon>
        <taxon>Chordata</taxon>
        <taxon>Tunicata</taxon>
        <taxon>Appendicularia</taxon>
        <taxon>Copelata</taxon>
        <taxon>Oikopleuridae</taxon>
        <taxon>Oikopleura</taxon>
    </lineage>
</organism>
<dbReference type="Proteomes" id="UP000001307">
    <property type="component" value="Unassembled WGS sequence"/>
</dbReference>
<dbReference type="Pfam" id="PF11028">
    <property type="entry name" value="TMEM260-like"/>
    <property type="match status" value="1"/>
</dbReference>
<dbReference type="PANTHER" id="PTHR16214">
    <property type="entry name" value="TRANSMEMBRANE PROTEIN 260"/>
    <property type="match status" value="1"/>
</dbReference>
<keyword evidence="1" id="KW-0812">Transmembrane</keyword>
<protein>
    <recommendedName>
        <fullName evidence="4">DUF2723 domain-containing protein</fullName>
    </recommendedName>
</protein>
<evidence type="ECO:0000313" key="3">
    <source>
        <dbReference type="Proteomes" id="UP000001307"/>
    </source>
</evidence>
<dbReference type="OrthoDB" id="197432at2759"/>
<keyword evidence="1" id="KW-0472">Membrane</keyword>